<organism evidence="2 3">
    <name type="scientific">Fasciola gigantica</name>
    <name type="common">Giant liver fluke</name>
    <dbReference type="NCBI Taxonomy" id="46835"/>
    <lineage>
        <taxon>Eukaryota</taxon>
        <taxon>Metazoa</taxon>
        <taxon>Spiralia</taxon>
        <taxon>Lophotrochozoa</taxon>
        <taxon>Platyhelminthes</taxon>
        <taxon>Trematoda</taxon>
        <taxon>Digenea</taxon>
        <taxon>Plagiorchiida</taxon>
        <taxon>Echinostomata</taxon>
        <taxon>Echinostomatoidea</taxon>
        <taxon>Fasciolidae</taxon>
        <taxon>Fasciola</taxon>
    </lineage>
</organism>
<dbReference type="InterPro" id="IPR046350">
    <property type="entry name" value="Cystatin_sf"/>
</dbReference>
<keyword evidence="3" id="KW-1185">Reference proteome</keyword>
<dbReference type="OrthoDB" id="2429551at2759"/>
<accession>A0A504YRH9</accession>
<dbReference type="PROSITE" id="PS00287">
    <property type="entry name" value="CYSTATIN"/>
    <property type="match status" value="1"/>
</dbReference>
<keyword evidence="1" id="KW-0732">Signal</keyword>
<dbReference type="EMBL" id="SUNJ01004048">
    <property type="protein sequence ID" value="TPP64772.1"/>
    <property type="molecule type" value="Genomic_DNA"/>
</dbReference>
<dbReference type="Gene3D" id="3.10.450.10">
    <property type="match status" value="1"/>
</dbReference>
<proteinExistence type="predicted"/>
<reference evidence="2 3" key="1">
    <citation type="submission" date="2019-04" db="EMBL/GenBank/DDBJ databases">
        <title>Annotation for the trematode Fasciola gigantica.</title>
        <authorList>
            <person name="Choi Y.-J."/>
        </authorList>
    </citation>
    <scope>NUCLEOTIDE SEQUENCE [LARGE SCALE GENOMIC DNA]</scope>
    <source>
        <strain evidence="2">Uganda_cow_1</strain>
    </source>
</reference>
<comment type="caution">
    <text evidence="2">The sequence shown here is derived from an EMBL/GenBank/DDBJ whole genome shotgun (WGS) entry which is preliminary data.</text>
</comment>
<evidence type="ECO:0000313" key="2">
    <source>
        <dbReference type="EMBL" id="TPP64772.1"/>
    </source>
</evidence>
<name>A0A504YRH9_FASGI</name>
<feature type="chain" id="PRO_5021484856" evidence="1">
    <location>
        <begin position="22"/>
        <end position="113"/>
    </location>
</feature>
<dbReference type="Proteomes" id="UP000316759">
    <property type="component" value="Unassembled WGS sequence"/>
</dbReference>
<gene>
    <name evidence="2" type="ORF">FGIG_10108</name>
</gene>
<sequence>MSRMLFSILILLFVSHWSVEGLIVGGYSKPRPVTNAEKSEFFQVIKSKFREVGIDLYRRQLRFVEVSTQVVAGTNYRFKMRSWRNKCWLIVVFKSLPRAGSRLLAKKPVQIRC</sequence>
<feature type="signal peptide" evidence="1">
    <location>
        <begin position="1"/>
        <end position="21"/>
    </location>
</feature>
<dbReference type="SUPFAM" id="SSF54403">
    <property type="entry name" value="Cystatin/monellin"/>
    <property type="match status" value="1"/>
</dbReference>
<dbReference type="AlphaFoldDB" id="A0A504YRH9"/>
<dbReference type="InterPro" id="IPR018073">
    <property type="entry name" value="Prot_inh_cystat_CS"/>
</dbReference>
<evidence type="ECO:0000313" key="3">
    <source>
        <dbReference type="Proteomes" id="UP000316759"/>
    </source>
</evidence>
<protein>
    <submittedName>
        <fullName evidence="2">Type-1 cystatin cysteine protease inhibitor</fullName>
    </submittedName>
</protein>
<evidence type="ECO:0000256" key="1">
    <source>
        <dbReference type="SAM" id="SignalP"/>
    </source>
</evidence>